<sequence length="264" mass="30369">MYFLLSPAKNLNETDTPPLEFDQYSQPKLMPSACELMSILKPLDPTDLMQLMHISHNLAELNKQRNDDWQWSENLPFSQHQKAKPAIYLFDGDVYAGLNAYQLNLSQILYLNQQLGILSGLYGLLKPLDLILPYRLEMGIKLANARGKDLYQFWGDTIGNLINQRMAKNGDKVLVNLASNEYFKAINPNVIHADIVTPRFEDGKNGVYKVVSFYAKKARGLMVRYACENQLTHVDELKNFALDGYYFVEEFSDSKQLLFRRDND</sequence>
<protein>
    <recommendedName>
        <fullName evidence="1">UPF0246 protein MOMA_09141</fullName>
    </recommendedName>
</protein>
<accession>L2F6P4</accession>
<dbReference type="GO" id="GO:0005829">
    <property type="term" value="C:cytosol"/>
    <property type="evidence" value="ECO:0007669"/>
    <property type="project" value="TreeGrafter"/>
</dbReference>
<organism evidence="2 3">
    <name type="scientific">Moraxella macacae 0408225</name>
    <dbReference type="NCBI Taxonomy" id="1230338"/>
    <lineage>
        <taxon>Bacteria</taxon>
        <taxon>Pseudomonadati</taxon>
        <taxon>Pseudomonadota</taxon>
        <taxon>Gammaproteobacteria</taxon>
        <taxon>Moraxellales</taxon>
        <taxon>Moraxellaceae</taxon>
        <taxon>Moraxella</taxon>
    </lineage>
</organism>
<evidence type="ECO:0000313" key="3">
    <source>
        <dbReference type="Proteomes" id="UP000023795"/>
    </source>
</evidence>
<evidence type="ECO:0000313" key="2">
    <source>
        <dbReference type="EMBL" id="ELA08712.1"/>
    </source>
</evidence>
<dbReference type="STRING" id="1230338.MOMA_09141"/>
<dbReference type="EMBL" id="ANIN01000002">
    <property type="protein sequence ID" value="ELA08712.1"/>
    <property type="molecule type" value="Genomic_DNA"/>
</dbReference>
<dbReference type="NCBIfam" id="NF002542">
    <property type="entry name" value="PRK02101.1-3"/>
    <property type="match status" value="1"/>
</dbReference>
<name>L2F6P4_9GAMM</name>
<dbReference type="Pfam" id="PF03883">
    <property type="entry name" value="H2O2_YaaD"/>
    <property type="match status" value="1"/>
</dbReference>
<gene>
    <name evidence="2" type="ORF">MOMA_09141</name>
</gene>
<dbReference type="InterPro" id="IPR005583">
    <property type="entry name" value="YaaA"/>
</dbReference>
<comment type="similarity">
    <text evidence="1">Belongs to the UPF0246 family.</text>
</comment>
<dbReference type="AlphaFoldDB" id="L2F6P4"/>
<reference evidence="2 3" key="1">
    <citation type="journal article" date="2013" name="Genome Announc.">
        <title>Genome Sequence of Moraxella macacae 0408225, a Novel Bacterial Species Isolated from a Cynomolgus Macaque with Epistaxis.</title>
        <authorList>
            <person name="Ladner J.T."/>
            <person name="Whitehouse C.A."/>
            <person name="Koroleva G.I."/>
            <person name="Palacios G.F."/>
        </authorList>
    </citation>
    <scope>NUCLEOTIDE SEQUENCE [LARGE SCALE GENOMIC DNA]</scope>
    <source>
        <strain evidence="2 3">0408225</strain>
    </source>
</reference>
<comment type="caution">
    <text evidence="2">The sequence shown here is derived from an EMBL/GenBank/DDBJ whole genome shotgun (WGS) entry which is preliminary data.</text>
</comment>
<dbReference type="HAMAP" id="MF_00652">
    <property type="entry name" value="UPF0246"/>
    <property type="match status" value="1"/>
</dbReference>
<dbReference type="OrthoDB" id="9777133at2"/>
<dbReference type="eggNOG" id="COG3022">
    <property type="taxonomic scope" value="Bacteria"/>
</dbReference>
<dbReference type="PANTHER" id="PTHR30283:SF4">
    <property type="entry name" value="PEROXIDE STRESS RESISTANCE PROTEIN YAAA"/>
    <property type="match status" value="1"/>
</dbReference>
<dbReference type="Proteomes" id="UP000023795">
    <property type="component" value="Unassembled WGS sequence"/>
</dbReference>
<dbReference type="PATRIC" id="fig|1230338.3.peg.1964"/>
<proteinExistence type="inferred from homology"/>
<dbReference type="GO" id="GO:0033194">
    <property type="term" value="P:response to hydroperoxide"/>
    <property type="evidence" value="ECO:0007669"/>
    <property type="project" value="TreeGrafter"/>
</dbReference>
<dbReference type="PANTHER" id="PTHR30283">
    <property type="entry name" value="PEROXIDE STRESS RESPONSE PROTEIN YAAA"/>
    <property type="match status" value="1"/>
</dbReference>
<evidence type="ECO:0000256" key="1">
    <source>
        <dbReference type="HAMAP-Rule" id="MF_00652"/>
    </source>
</evidence>
<dbReference type="RefSeq" id="WP_009502272.1">
    <property type="nucleotide sequence ID" value="NZ_ANIN01000002.1"/>
</dbReference>
<keyword evidence="3" id="KW-1185">Reference proteome</keyword>